<name>A0A251NCJ7_PRUPE</name>
<protein>
    <submittedName>
        <fullName evidence="1">Uncharacterized protein</fullName>
    </submittedName>
</protein>
<dbReference type="EMBL" id="CM007657">
    <property type="protein sequence ID" value="ONH97051.1"/>
    <property type="molecule type" value="Genomic_DNA"/>
</dbReference>
<reference evidence="1 2" key="1">
    <citation type="journal article" date="2013" name="Nat. Genet.">
        <title>The high-quality draft genome of peach (Prunus persica) identifies unique patterns of genetic diversity, domestication and genome evolution.</title>
        <authorList>
            <consortium name="International Peach Genome Initiative"/>
            <person name="Verde I."/>
            <person name="Abbott A.G."/>
            <person name="Scalabrin S."/>
            <person name="Jung S."/>
            <person name="Shu S."/>
            <person name="Marroni F."/>
            <person name="Zhebentyayeva T."/>
            <person name="Dettori M.T."/>
            <person name="Grimwood J."/>
            <person name="Cattonaro F."/>
            <person name="Zuccolo A."/>
            <person name="Rossini L."/>
            <person name="Jenkins J."/>
            <person name="Vendramin E."/>
            <person name="Meisel L.A."/>
            <person name="Decroocq V."/>
            <person name="Sosinski B."/>
            <person name="Prochnik S."/>
            <person name="Mitros T."/>
            <person name="Policriti A."/>
            <person name="Cipriani G."/>
            <person name="Dondini L."/>
            <person name="Ficklin S."/>
            <person name="Goodstein D.M."/>
            <person name="Xuan P."/>
            <person name="Del Fabbro C."/>
            <person name="Aramini V."/>
            <person name="Copetti D."/>
            <person name="Gonzalez S."/>
            <person name="Horner D.S."/>
            <person name="Falchi R."/>
            <person name="Lucas S."/>
            <person name="Mica E."/>
            <person name="Maldonado J."/>
            <person name="Lazzari B."/>
            <person name="Bielenberg D."/>
            <person name="Pirona R."/>
            <person name="Miculan M."/>
            <person name="Barakat A."/>
            <person name="Testolin R."/>
            <person name="Stella A."/>
            <person name="Tartarini S."/>
            <person name="Tonutti P."/>
            <person name="Arus P."/>
            <person name="Orellana A."/>
            <person name="Wells C."/>
            <person name="Main D."/>
            <person name="Vizzotto G."/>
            <person name="Silva H."/>
            <person name="Salamini F."/>
            <person name="Schmutz J."/>
            <person name="Morgante M."/>
            <person name="Rokhsar D.S."/>
        </authorList>
    </citation>
    <scope>NUCLEOTIDE SEQUENCE [LARGE SCALE GENOMIC DNA]</scope>
    <source>
        <strain evidence="2">cv. Nemared</strain>
    </source>
</reference>
<evidence type="ECO:0000313" key="1">
    <source>
        <dbReference type="EMBL" id="ONH97051.1"/>
    </source>
</evidence>
<sequence length="71" mass="8238">MWEIPMSDSEHFDYAQGRRKRLVPEKLHKLTNIFHANSAFFTHVCWDFSSSYSSSLKCFVARKHTEGCAGL</sequence>
<evidence type="ECO:0000313" key="2">
    <source>
        <dbReference type="Proteomes" id="UP000006882"/>
    </source>
</evidence>
<gene>
    <name evidence="1" type="ORF">PRUPE_7G166900</name>
</gene>
<dbReference type="AlphaFoldDB" id="A0A251NCJ7"/>
<dbReference type="Gramene" id="ONH97051">
    <property type="protein sequence ID" value="ONH97051"/>
    <property type="gene ID" value="PRUPE_7G166900"/>
</dbReference>
<proteinExistence type="predicted"/>
<keyword evidence="2" id="KW-1185">Reference proteome</keyword>
<accession>A0A251NCJ7</accession>
<dbReference type="Proteomes" id="UP000006882">
    <property type="component" value="Chromosome G7"/>
</dbReference>
<organism evidence="1 2">
    <name type="scientific">Prunus persica</name>
    <name type="common">Peach</name>
    <name type="synonym">Amygdalus persica</name>
    <dbReference type="NCBI Taxonomy" id="3760"/>
    <lineage>
        <taxon>Eukaryota</taxon>
        <taxon>Viridiplantae</taxon>
        <taxon>Streptophyta</taxon>
        <taxon>Embryophyta</taxon>
        <taxon>Tracheophyta</taxon>
        <taxon>Spermatophyta</taxon>
        <taxon>Magnoliopsida</taxon>
        <taxon>eudicotyledons</taxon>
        <taxon>Gunneridae</taxon>
        <taxon>Pentapetalae</taxon>
        <taxon>rosids</taxon>
        <taxon>fabids</taxon>
        <taxon>Rosales</taxon>
        <taxon>Rosaceae</taxon>
        <taxon>Amygdaloideae</taxon>
        <taxon>Amygdaleae</taxon>
        <taxon>Prunus</taxon>
    </lineage>
</organism>